<dbReference type="InterPro" id="IPR032687">
    <property type="entry name" value="AraC-type_N"/>
</dbReference>
<gene>
    <name evidence="5" type="ORF">EY643_01515</name>
</gene>
<evidence type="ECO:0000256" key="2">
    <source>
        <dbReference type="ARBA" id="ARBA00023125"/>
    </source>
</evidence>
<keyword evidence="1" id="KW-0805">Transcription regulation</keyword>
<reference evidence="5 6" key="1">
    <citation type="submission" date="2019-02" db="EMBL/GenBank/DDBJ databases">
        <authorList>
            <person name="Li S.-H."/>
        </authorList>
    </citation>
    <scope>NUCLEOTIDE SEQUENCE [LARGE SCALE GENOMIC DNA]</scope>
    <source>
        <strain evidence="5 6">IMCC14385</strain>
    </source>
</reference>
<dbReference type="InterPro" id="IPR009057">
    <property type="entry name" value="Homeodomain-like_sf"/>
</dbReference>
<evidence type="ECO:0000256" key="3">
    <source>
        <dbReference type="ARBA" id="ARBA00023163"/>
    </source>
</evidence>
<dbReference type="OrthoDB" id="6816069at2"/>
<dbReference type="GO" id="GO:0005829">
    <property type="term" value="C:cytosol"/>
    <property type="evidence" value="ECO:0007669"/>
    <property type="project" value="TreeGrafter"/>
</dbReference>
<dbReference type="PROSITE" id="PS01124">
    <property type="entry name" value="HTH_ARAC_FAMILY_2"/>
    <property type="match status" value="1"/>
</dbReference>
<dbReference type="KEGG" id="halc:EY643_01515"/>
<keyword evidence="2" id="KW-0238">DNA-binding</keyword>
<dbReference type="Gene3D" id="1.10.10.60">
    <property type="entry name" value="Homeodomain-like"/>
    <property type="match status" value="1"/>
</dbReference>
<protein>
    <submittedName>
        <fullName evidence="5">AraC family transcriptional regulator</fullName>
    </submittedName>
</protein>
<keyword evidence="6" id="KW-1185">Reference proteome</keyword>
<evidence type="ECO:0000313" key="6">
    <source>
        <dbReference type="Proteomes" id="UP000326287"/>
    </source>
</evidence>
<sequence>MKVRSVQREFFVQLLLELEKTGVSSGELLDELRLRGVSALDTSRALLEGAESMVLLETAAELADDPCLALRVGKRLGIASFGTFGFALMSCANLRESIRLLLRYGQLLFEPIWKAYEHDGGLLLRANPTLGTPLRRQLVTELSLSNVAAVGRSLYGRQVARAEGIEVQFGYPRPAHSACYKRCFDTPVKFNCEHSQMFVPAHVFDTPVKTANRTEHVVFQQQCEEMLRELATVEKTTAAVRQLLIQSAGDFLDIAQVADKLHISERTLRRRLDAESASFRAIVEEVKDLLAREYLTATELTVAEIAQLLDYSDAANFRRAFTGWNGITPSEYRQRAAENLSC</sequence>
<evidence type="ECO:0000256" key="1">
    <source>
        <dbReference type="ARBA" id="ARBA00023015"/>
    </source>
</evidence>
<proteinExistence type="predicted"/>
<dbReference type="PANTHER" id="PTHR47894:SF1">
    <property type="entry name" value="HTH-TYPE TRANSCRIPTIONAL REGULATOR VQSM"/>
    <property type="match status" value="1"/>
</dbReference>
<dbReference type="Pfam" id="PF12625">
    <property type="entry name" value="Arabinose_bd"/>
    <property type="match status" value="1"/>
</dbReference>
<dbReference type="RefSeq" id="WP_152660548.1">
    <property type="nucleotide sequence ID" value="NZ_CP036422.1"/>
</dbReference>
<evidence type="ECO:0000313" key="5">
    <source>
        <dbReference type="EMBL" id="QFU74436.1"/>
    </source>
</evidence>
<dbReference type="Proteomes" id="UP000326287">
    <property type="component" value="Chromosome"/>
</dbReference>
<dbReference type="InterPro" id="IPR018060">
    <property type="entry name" value="HTH_AraC"/>
</dbReference>
<dbReference type="EMBL" id="CP036422">
    <property type="protein sequence ID" value="QFU74436.1"/>
    <property type="molecule type" value="Genomic_DNA"/>
</dbReference>
<feature type="domain" description="HTH araC/xylS-type" evidence="4">
    <location>
        <begin position="234"/>
        <end position="335"/>
    </location>
</feature>
<evidence type="ECO:0000259" key="4">
    <source>
        <dbReference type="PROSITE" id="PS01124"/>
    </source>
</evidence>
<dbReference type="AlphaFoldDB" id="A0A5P9NFX5"/>
<name>A0A5P9NFX5_9GAMM</name>
<dbReference type="GO" id="GO:0003700">
    <property type="term" value="F:DNA-binding transcription factor activity"/>
    <property type="evidence" value="ECO:0007669"/>
    <property type="project" value="InterPro"/>
</dbReference>
<dbReference type="GO" id="GO:0000976">
    <property type="term" value="F:transcription cis-regulatory region binding"/>
    <property type="evidence" value="ECO:0007669"/>
    <property type="project" value="TreeGrafter"/>
</dbReference>
<organism evidence="5 6">
    <name type="scientific">Halioglobus maricola</name>
    <dbReference type="NCBI Taxonomy" id="2601894"/>
    <lineage>
        <taxon>Bacteria</taxon>
        <taxon>Pseudomonadati</taxon>
        <taxon>Pseudomonadota</taxon>
        <taxon>Gammaproteobacteria</taxon>
        <taxon>Cellvibrionales</taxon>
        <taxon>Halieaceae</taxon>
        <taxon>Halioglobus</taxon>
    </lineage>
</organism>
<dbReference type="SUPFAM" id="SSF46689">
    <property type="entry name" value="Homeodomain-like"/>
    <property type="match status" value="1"/>
</dbReference>
<dbReference type="SMART" id="SM00342">
    <property type="entry name" value="HTH_ARAC"/>
    <property type="match status" value="1"/>
</dbReference>
<keyword evidence="3" id="KW-0804">Transcription</keyword>
<accession>A0A5P9NFX5</accession>
<dbReference type="Pfam" id="PF12833">
    <property type="entry name" value="HTH_18"/>
    <property type="match status" value="1"/>
</dbReference>
<dbReference type="PANTHER" id="PTHR47894">
    <property type="entry name" value="HTH-TYPE TRANSCRIPTIONAL REGULATOR GADX"/>
    <property type="match status" value="1"/>
</dbReference>